<proteinExistence type="predicted"/>
<evidence type="ECO:0000313" key="2">
    <source>
        <dbReference type="Proteomes" id="UP000085678"/>
    </source>
</evidence>
<evidence type="ECO:0000313" key="3">
    <source>
        <dbReference type="RefSeq" id="XP_013379618.1"/>
    </source>
</evidence>
<name>A0A1S3H0U1_LINAN</name>
<feature type="region of interest" description="Disordered" evidence="1">
    <location>
        <begin position="45"/>
        <end position="73"/>
    </location>
</feature>
<sequence length="166" mass="18591">MEVSEMPGPSVGFSSFVAIPSSQAKSPKSSPNKLHKSSLLCGIDTNKRPRSADNTLIVNDPDHHAAESVPPPTEKMRKNINVLRSKLNECYLRQEETLVALKRICITIENALGGSLRWNSSQYKQTVKDYFAHCDEEDAMNIAQVSISDMVGLNIMHSNIMYFNHW</sequence>
<dbReference type="KEGG" id="lak:106151074"/>
<accession>A0A1S3H0U1</accession>
<dbReference type="Proteomes" id="UP000085678">
    <property type="component" value="Unplaced"/>
</dbReference>
<organism evidence="2 3">
    <name type="scientific">Lingula anatina</name>
    <name type="common">Brachiopod</name>
    <name type="synonym">Lingula unguis</name>
    <dbReference type="NCBI Taxonomy" id="7574"/>
    <lineage>
        <taxon>Eukaryota</taxon>
        <taxon>Metazoa</taxon>
        <taxon>Spiralia</taxon>
        <taxon>Lophotrochozoa</taxon>
        <taxon>Brachiopoda</taxon>
        <taxon>Linguliformea</taxon>
        <taxon>Lingulata</taxon>
        <taxon>Lingulida</taxon>
        <taxon>Linguloidea</taxon>
        <taxon>Lingulidae</taxon>
        <taxon>Lingula</taxon>
    </lineage>
</organism>
<evidence type="ECO:0000256" key="1">
    <source>
        <dbReference type="SAM" id="MobiDB-lite"/>
    </source>
</evidence>
<protein>
    <submittedName>
        <fullName evidence="3">Uncharacterized protein LOC106151074</fullName>
    </submittedName>
</protein>
<dbReference type="AlphaFoldDB" id="A0A1S3H0U1"/>
<gene>
    <name evidence="3" type="primary">LOC106151074</name>
</gene>
<reference evidence="3" key="1">
    <citation type="submission" date="2025-08" db="UniProtKB">
        <authorList>
            <consortium name="RefSeq"/>
        </authorList>
    </citation>
    <scope>IDENTIFICATION</scope>
    <source>
        <tissue evidence="3">Gonads</tissue>
    </source>
</reference>
<dbReference type="RefSeq" id="XP_013379618.1">
    <property type="nucleotide sequence ID" value="XM_013524164.1"/>
</dbReference>
<keyword evidence="2" id="KW-1185">Reference proteome</keyword>
<dbReference type="InParanoid" id="A0A1S3H0U1"/>
<dbReference type="GeneID" id="106151074"/>